<dbReference type="Proteomes" id="UP001218218">
    <property type="component" value="Unassembled WGS sequence"/>
</dbReference>
<protein>
    <submittedName>
        <fullName evidence="1">Uncharacterized protein</fullName>
    </submittedName>
</protein>
<proteinExistence type="predicted"/>
<reference evidence="1" key="1">
    <citation type="submission" date="2023-03" db="EMBL/GenBank/DDBJ databases">
        <title>Massive genome expansion in bonnet fungi (Mycena s.s.) driven by repeated elements and novel gene families across ecological guilds.</title>
        <authorList>
            <consortium name="Lawrence Berkeley National Laboratory"/>
            <person name="Harder C.B."/>
            <person name="Miyauchi S."/>
            <person name="Viragh M."/>
            <person name="Kuo A."/>
            <person name="Thoen E."/>
            <person name="Andreopoulos B."/>
            <person name="Lu D."/>
            <person name="Skrede I."/>
            <person name="Drula E."/>
            <person name="Henrissat B."/>
            <person name="Morin E."/>
            <person name="Kohler A."/>
            <person name="Barry K."/>
            <person name="LaButti K."/>
            <person name="Morin E."/>
            <person name="Salamov A."/>
            <person name="Lipzen A."/>
            <person name="Mereny Z."/>
            <person name="Hegedus B."/>
            <person name="Baldrian P."/>
            <person name="Stursova M."/>
            <person name="Weitz H."/>
            <person name="Taylor A."/>
            <person name="Grigoriev I.V."/>
            <person name="Nagy L.G."/>
            <person name="Martin F."/>
            <person name="Kauserud H."/>
        </authorList>
    </citation>
    <scope>NUCLEOTIDE SEQUENCE</scope>
    <source>
        <strain evidence="1">CBHHK002</strain>
    </source>
</reference>
<accession>A0AAD6ZI23</accession>
<organism evidence="1 2">
    <name type="scientific">Mycena albidolilacea</name>
    <dbReference type="NCBI Taxonomy" id="1033008"/>
    <lineage>
        <taxon>Eukaryota</taxon>
        <taxon>Fungi</taxon>
        <taxon>Dikarya</taxon>
        <taxon>Basidiomycota</taxon>
        <taxon>Agaricomycotina</taxon>
        <taxon>Agaricomycetes</taxon>
        <taxon>Agaricomycetidae</taxon>
        <taxon>Agaricales</taxon>
        <taxon>Marasmiineae</taxon>
        <taxon>Mycenaceae</taxon>
        <taxon>Mycena</taxon>
    </lineage>
</organism>
<evidence type="ECO:0000313" key="2">
    <source>
        <dbReference type="Proteomes" id="UP001218218"/>
    </source>
</evidence>
<gene>
    <name evidence="1" type="ORF">DFH08DRAFT_969298</name>
</gene>
<keyword evidence="2" id="KW-1185">Reference proteome</keyword>
<dbReference type="AlphaFoldDB" id="A0AAD6ZI23"/>
<name>A0AAD6ZI23_9AGAR</name>
<comment type="caution">
    <text evidence="1">The sequence shown here is derived from an EMBL/GenBank/DDBJ whole genome shotgun (WGS) entry which is preliminary data.</text>
</comment>
<evidence type="ECO:0000313" key="1">
    <source>
        <dbReference type="EMBL" id="KAJ7323216.1"/>
    </source>
</evidence>
<sequence length="127" mass="14076">MAKYLTHLSFTSTTTTLASTYVHHRSPDDSNPSSPRHWQAPAAQAYCGTSLRIYCGDSPTTSATYMGFDAVWILPVVKNVDGHHVRRWLPRASTIPSSPLLCPHFGPSTELKNLSEVFLLCGMYFMA</sequence>
<dbReference type="EMBL" id="JARIHO010000047">
    <property type="protein sequence ID" value="KAJ7323216.1"/>
    <property type="molecule type" value="Genomic_DNA"/>
</dbReference>